<evidence type="ECO:0000256" key="1">
    <source>
        <dbReference type="SAM" id="Phobius"/>
    </source>
</evidence>
<sequence>MSAAEGGRGILSSHVSCWGAYLHTLNIFAHAKDLQSVCRMNFILCFGLLLPACLDMVLYLAYSGYDEPVGGYAFFLVMCILELITWLLGLITFTNPHMISTIAWSIMLVGRELSYLAFLIVCVIVVPTSSAYVPTVWPISCGANTSSVFLL</sequence>
<keyword evidence="1" id="KW-0812">Transmembrane</keyword>
<accession>A0A7S4MJI1</accession>
<proteinExistence type="predicted"/>
<gene>
    <name evidence="2" type="ORF">VSP0166_LOCUS11364</name>
</gene>
<keyword evidence="1" id="KW-1133">Transmembrane helix</keyword>
<name>A0A7S4MJI1_9EUKA</name>
<dbReference type="EMBL" id="HBKP01016053">
    <property type="protein sequence ID" value="CAE2226631.1"/>
    <property type="molecule type" value="Transcribed_RNA"/>
</dbReference>
<dbReference type="AlphaFoldDB" id="A0A7S4MJI1"/>
<protein>
    <submittedName>
        <fullName evidence="2">Uncharacterized protein</fullName>
    </submittedName>
</protein>
<evidence type="ECO:0000313" key="2">
    <source>
        <dbReference type="EMBL" id="CAE2226631.1"/>
    </source>
</evidence>
<feature type="transmembrane region" description="Helical" evidence="1">
    <location>
        <begin position="42"/>
        <end position="65"/>
    </location>
</feature>
<keyword evidence="1" id="KW-0472">Membrane</keyword>
<feature type="transmembrane region" description="Helical" evidence="1">
    <location>
        <begin position="71"/>
        <end position="93"/>
    </location>
</feature>
<reference evidence="2" key="1">
    <citation type="submission" date="2021-01" db="EMBL/GenBank/DDBJ databases">
        <authorList>
            <person name="Corre E."/>
            <person name="Pelletier E."/>
            <person name="Niang G."/>
            <person name="Scheremetjew M."/>
            <person name="Finn R."/>
            <person name="Kale V."/>
            <person name="Holt S."/>
            <person name="Cochrane G."/>
            <person name="Meng A."/>
            <person name="Brown T."/>
            <person name="Cohen L."/>
        </authorList>
    </citation>
    <scope>NUCLEOTIDE SEQUENCE</scope>
    <source>
        <strain evidence="2">DIVA3 518/3/11/1/6</strain>
    </source>
</reference>
<feature type="transmembrane region" description="Helical" evidence="1">
    <location>
        <begin position="113"/>
        <end position="133"/>
    </location>
</feature>
<organism evidence="2">
    <name type="scientific">Vannella robusta</name>
    <dbReference type="NCBI Taxonomy" id="1487602"/>
    <lineage>
        <taxon>Eukaryota</taxon>
        <taxon>Amoebozoa</taxon>
        <taxon>Discosea</taxon>
        <taxon>Flabellinia</taxon>
        <taxon>Vannellidae</taxon>
        <taxon>Vannella</taxon>
    </lineage>
</organism>